<organism evidence="1 2">
    <name type="scientific">Hirundo rustica rustica</name>
    <dbReference type="NCBI Taxonomy" id="333673"/>
    <lineage>
        <taxon>Eukaryota</taxon>
        <taxon>Metazoa</taxon>
        <taxon>Chordata</taxon>
        <taxon>Craniata</taxon>
        <taxon>Vertebrata</taxon>
        <taxon>Euteleostomi</taxon>
        <taxon>Archelosauria</taxon>
        <taxon>Archosauria</taxon>
        <taxon>Dinosauria</taxon>
        <taxon>Saurischia</taxon>
        <taxon>Theropoda</taxon>
        <taxon>Coelurosauria</taxon>
        <taxon>Aves</taxon>
        <taxon>Neognathae</taxon>
        <taxon>Neoaves</taxon>
        <taxon>Telluraves</taxon>
        <taxon>Australaves</taxon>
        <taxon>Passeriformes</taxon>
        <taxon>Sylvioidea</taxon>
        <taxon>Hirundinidae</taxon>
        <taxon>Hirundo</taxon>
    </lineage>
</organism>
<dbReference type="Proteomes" id="UP000269221">
    <property type="component" value="Unassembled WGS sequence"/>
</dbReference>
<keyword evidence="2" id="KW-1185">Reference proteome</keyword>
<evidence type="ECO:0000313" key="2">
    <source>
        <dbReference type="Proteomes" id="UP000269221"/>
    </source>
</evidence>
<dbReference type="AlphaFoldDB" id="A0A3M0JJ89"/>
<dbReference type="STRING" id="333673.A0A3M0JJ89"/>
<protein>
    <submittedName>
        <fullName evidence="1">Uncharacterized protein</fullName>
    </submittedName>
</protein>
<evidence type="ECO:0000313" key="1">
    <source>
        <dbReference type="EMBL" id="RMC00391.1"/>
    </source>
</evidence>
<sequence>MHSQWEQVQVTWVVDTDTVQICGDGIRKTKRHGFDGWTVQWLRNGLGGCNQRAVYNGSMSRWRLVMSGVPHGSVLGLMIFNIFINNIDNEIIECTFSMLAGVMKLRSAVDTTKKDEFKILHVLRSWAERNLRVVKDKCRVLPPRRDNSKYQCSLGADLLESSSVEMELGVWVDDKLATS</sequence>
<proteinExistence type="predicted"/>
<gene>
    <name evidence="1" type="ORF">DUI87_22999</name>
</gene>
<dbReference type="EMBL" id="QRBI01000144">
    <property type="protein sequence ID" value="RMC00391.1"/>
    <property type="molecule type" value="Genomic_DNA"/>
</dbReference>
<dbReference type="PANTHER" id="PTHR33332">
    <property type="entry name" value="REVERSE TRANSCRIPTASE DOMAIN-CONTAINING PROTEIN"/>
    <property type="match status" value="1"/>
</dbReference>
<accession>A0A3M0JJ89</accession>
<reference evidence="1 2" key="1">
    <citation type="submission" date="2018-07" db="EMBL/GenBank/DDBJ databases">
        <title>A high quality draft genome assembly of the barn swallow (H. rustica rustica).</title>
        <authorList>
            <person name="Formenti G."/>
            <person name="Chiara M."/>
            <person name="Poveda L."/>
            <person name="Francoijs K.-J."/>
            <person name="Bonisoli-Alquati A."/>
            <person name="Canova L."/>
            <person name="Gianfranceschi L."/>
            <person name="Horner D.S."/>
            <person name="Saino N."/>
        </authorList>
    </citation>
    <scope>NUCLEOTIDE SEQUENCE [LARGE SCALE GENOMIC DNA]</scope>
    <source>
        <strain evidence="1">Chelidonia</strain>
        <tissue evidence="1">Blood</tissue>
    </source>
</reference>
<comment type="caution">
    <text evidence="1">The sequence shown here is derived from an EMBL/GenBank/DDBJ whole genome shotgun (WGS) entry which is preliminary data.</text>
</comment>
<name>A0A3M0JJ89_HIRRU</name>